<evidence type="ECO:0000313" key="2">
    <source>
        <dbReference type="Proteomes" id="UP001177003"/>
    </source>
</evidence>
<organism evidence="1 2">
    <name type="scientific">Lactuca saligna</name>
    <name type="common">Willowleaf lettuce</name>
    <dbReference type="NCBI Taxonomy" id="75948"/>
    <lineage>
        <taxon>Eukaryota</taxon>
        <taxon>Viridiplantae</taxon>
        <taxon>Streptophyta</taxon>
        <taxon>Embryophyta</taxon>
        <taxon>Tracheophyta</taxon>
        <taxon>Spermatophyta</taxon>
        <taxon>Magnoliopsida</taxon>
        <taxon>eudicotyledons</taxon>
        <taxon>Gunneridae</taxon>
        <taxon>Pentapetalae</taxon>
        <taxon>asterids</taxon>
        <taxon>campanulids</taxon>
        <taxon>Asterales</taxon>
        <taxon>Asteraceae</taxon>
        <taxon>Cichorioideae</taxon>
        <taxon>Cichorieae</taxon>
        <taxon>Lactucinae</taxon>
        <taxon>Lactuca</taxon>
    </lineage>
</organism>
<dbReference type="AlphaFoldDB" id="A0AA36EG66"/>
<reference evidence="1" key="1">
    <citation type="submission" date="2023-04" db="EMBL/GenBank/DDBJ databases">
        <authorList>
            <person name="Vijverberg K."/>
            <person name="Xiong W."/>
            <person name="Schranz E."/>
        </authorList>
    </citation>
    <scope>NUCLEOTIDE SEQUENCE</scope>
</reference>
<accession>A0AA36EG66</accession>
<gene>
    <name evidence="1" type="ORF">LSALG_LOCUS33414</name>
</gene>
<keyword evidence="2" id="KW-1185">Reference proteome</keyword>
<dbReference type="Proteomes" id="UP001177003">
    <property type="component" value="Chromosome 7"/>
</dbReference>
<proteinExistence type="predicted"/>
<protein>
    <submittedName>
        <fullName evidence="1">Uncharacterized protein</fullName>
    </submittedName>
</protein>
<evidence type="ECO:0000313" key="1">
    <source>
        <dbReference type="EMBL" id="CAI9294432.1"/>
    </source>
</evidence>
<name>A0AA36EG66_LACSI</name>
<sequence length="211" mass="23520">MFAVAEAKISLEMAMCSHYQGKLCHREVHLLETFPPPIFEKRMWELAELLSAEGENSGSSRPASPSQPEKVMLLSGKKRSLRVVLSSNEETESDEMGLRPDKMCNMVSIPKLLGVITDVLGDNFSVPRQKEIVVVPIFLKTSPSLFTSSPSVDPSSCYMLGRHAFDIRMNGPFFLTKEGMEFSIFCNHLPSLLDLTLTRSSELHPGTPSRM</sequence>
<dbReference type="EMBL" id="OX465083">
    <property type="protein sequence ID" value="CAI9294432.1"/>
    <property type="molecule type" value="Genomic_DNA"/>
</dbReference>